<dbReference type="RefSeq" id="WP_249332996.1">
    <property type="nucleotide sequence ID" value="NZ_JACRSY010000017.1"/>
</dbReference>
<gene>
    <name evidence="2" type="ORF">H8718_11380</name>
</gene>
<name>A0A926EIC5_9FIRM</name>
<comment type="caution">
    <text evidence="2">The sequence shown here is derived from an EMBL/GenBank/DDBJ whole genome shotgun (WGS) entry which is preliminary data.</text>
</comment>
<accession>A0A926EIC5</accession>
<keyword evidence="3" id="KW-1185">Reference proteome</keyword>
<evidence type="ECO:0000313" key="2">
    <source>
        <dbReference type="EMBL" id="MBC8580124.1"/>
    </source>
</evidence>
<proteinExistence type="predicted"/>
<sequence>MAKETGFASFTTDAAKNHIQEQQRQAGDPFAGVQRHKDKQKAMNKNN</sequence>
<protein>
    <submittedName>
        <fullName evidence="2">Uncharacterized protein</fullName>
    </submittedName>
</protein>
<reference evidence="2" key="1">
    <citation type="submission" date="2020-08" db="EMBL/GenBank/DDBJ databases">
        <title>Genome public.</title>
        <authorList>
            <person name="Liu C."/>
            <person name="Sun Q."/>
        </authorList>
    </citation>
    <scope>NUCLEOTIDE SEQUENCE</scope>
    <source>
        <strain evidence="2">NSJ-12</strain>
    </source>
</reference>
<dbReference type="Proteomes" id="UP000655830">
    <property type="component" value="Unassembled WGS sequence"/>
</dbReference>
<evidence type="ECO:0000313" key="3">
    <source>
        <dbReference type="Proteomes" id="UP000655830"/>
    </source>
</evidence>
<dbReference type="EMBL" id="JACRSY010000017">
    <property type="protein sequence ID" value="MBC8580124.1"/>
    <property type="molecule type" value="Genomic_DNA"/>
</dbReference>
<organism evidence="2 3">
    <name type="scientific">Zhenhengia yiwuensis</name>
    <dbReference type="NCBI Taxonomy" id="2763666"/>
    <lineage>
        <taxon>Bacteria</taxon>
        <taxon>Bacillati</taxon>
        <taxon>Bacillota</taxon>
        <taxon>Clostridia</taxon>
        <taxon>Lachnospirales</taxon>
        <taxon>Lachnospiraceae</taxon>
        <taxon>Zhenhengia</taxon>
    </lineage>
</organism>
<feature type="region of interest" description="Disordered" evidence="1">
    <location>
        <begin position="1"/>
        <end position="47"/>
    </location>
</feature>
<evidence type="ECO:0000256" key="1">
    <source>
        <dbReference type="SAM" id="MobiDB-lite"/>
    </source>
</evidence>
<dbReference type="AlphaFoldDB" id="A0A926EIC5"/>